<dbReference type="Gene3D" id="3.30.565.10">
    <property type="entry name" value="Histidine kinase-like ATPase, C-terminal domain"/>
    <property type="match status" value="1"/>
</dbReference>
<dbReference type="InterPro" id="IPR003594">
    <property type="entry name" value="HATPase_dom"/>
</dbReference>
<feature type="domain" description="Histidine kinase" evidence="12">
    <location>
        <begin position="97"/>
        <end position="292"/>
    </location>
</feature>
<dbReference type="GO" id="GO:0000155">
    <property type="term" value="F:phosphorelay sensor kinase activity"/>
    <property type="evidence" value="ECO:0007669"/>
    <property type="project" value="TreeGrafter"/>
</dbReference>
<dbReference type="EMBL" id="SDGZ01000015">
    <property type="protein sequence ID" value="TYC49044.1"/>
    <property type="molecule type" value="Genomic_DNA"/>
</dbReference>
<gene>
    <name evidence="13" type="ORF">ESZ50_07300</name>
</gene>
<dbReference type="Proteomes" id="UP000371977">
    <property type="component" value="Unassembled WGS sequence"/>
</dbReference>
<evidence type="ECO:0000259" key="12">
    <source>
        <dbReference type="PROSITE" id="PS50109"/>
    </source>
</evidence>
<sequence>MRLFKYFQEQSILLLTFMIIAIFLPATLLLWHVSLDLVINSTVFMLVVFAFYLAYGFFKWRQTQIAFKKSEDENLLLRTQLAELTAASQDLDDIIRIWSHQMKVPMAAIDMMSQTHVDPRELQNQVFNLNYYLTLLLEYQRITNLSNDFSFEEFSVKKVASSLVKRYSSFFIQKNLSVNINAEPDWLLKTDQRWFNLALEQIINNAVKYTPSGSVTITIQPGKITISDTGIGILPEDLPRLFDHGFTGYNGRIQEKSSGIGLYLSQLILEKLDFKINITSTINVGTQVSISK</sequence>
<dbReference type="AlphaFoldDB" id="A0A6C2C568"/>
<dbReference type="RefSeq" id="WP_148622906.1">
    <property type="nucleotide sequence ID" value="NZ_SDGZ01000015.1"/>
</dbReference>
<dbReference type="GO" id="GO:0005886">
    <property type="term" value="C:plasma membrane"/>
    <property type="evidence" value="ECO:0007669"/>
    <property type="project" value="UniProtKB-SubCell"/>
</dbReference>
<evidence type="ECO:0000256" key="4">
    <source>
        <dbReference type="ARBA" id="ARBA00022475"/>
    </source>
</evidence>
<evidence type="ECO:0000256" key="5">
    <source>
        <dbReference type="ARBA" id="ARBA00022679"/>
    </source>
</evidence>
<comment type="subcellular location">
    <subcellularLocation>
        <location evidence="2">Cell membrane</location>
        <topology evidence="2">Multi-pass membrane protein</topology>
    </subcellularLocation>
</comment>
<dbReference type="PROSITE" id="PS50109">
    <property type="entry name" value="HIS_KIN"/>
    <property type="match status" value="1"/>
</dbReference>
<dbReference type="GO" id="GO:0004721">
    <property type="term" value="F:phosphoprotein phosphatase activity"/>
    <property type="evidence" value="ECO:0007669"/>
    <property type="project" value="TreeGrafter"/>
</dbReference>
<dbReference type="SUPFAM" id="SSF55874">
    <property type="entry name" value="ATPase domain of HSP90 chaperone/DNA topoisomerase II/histidine kinase"/>
    <property type="match status" value="1"/>
</dbReference>
<evidence type="ECO:0000256" key="10">
    <source>
        <dbReference type="ARBA" id="ARBA00023136"/>
    </source>
</evidence>
<accession>A0A6C2C568</accession>
<keyword evidence="4" id="KW-1003">Cell membrane</keyword>
<proteinExistence type="predicted"/>
<dbReference type="GO" id="GO:0016036">
    <property type="term" value="P:cellular response to phosphate starvation"/>
    <property type="evidence" value="ECO:0007669"/>
    <property type="project" value="TreeGrafter"/>
</dbReference>
<evidence type="ECO:0000256" key="6">
    <source>
        <dbReference type="ARBA" id="ARBA00022692"/>
    </source>
</evidence>
<name>A0A6C2C568_9LACO</name>
<dbReference type="PANTHER" id="PTHR45453:SF2">
    <property type="entry name" value="HISTIDINE KINASE"/>
    <property type="match status" value="1"/>
</dbReference>
<dbReference type="PANTHER" id="PTHR45453">
    <property type="entry name" value="PHOSPHATE REGULON SENSOR PROTEIN PHOR"/>
    <property type="match status" value="1"/>
</dbReference>
<evidence type="ECO:0000256" key="7">
    <source>
        <dbReference type="ARBA" id="ARBA00022777"/>
    </source>
</evidence>
<evidence type="ECO:0000313" key="14">
    <source>
        <dbReference type="Proteomes" id="UP000371977"/>
    </source>
</evidence>
<dbReference type="Pfam" id="PF02518">
    <property type="entry name" value="HATPase_c"/>
    <property type="match status" value="1"/>
</dbReference>
<dbReference type="InterPro" id="IPR050351">
    <property type="entry name" value="BphY/WalK/GraS-like"/>
</dbReference>
<evidence type="ECO:0000256" key="2">
    <source>
        <dbReference type="ARBA" id="ARBA00004651"/>
    </source>
</evidence>
<keyword evidence="7 13" id="KW-0418">Kinase</keyword>
<keyword evidence="8 11" id="KW-1133">Transmembrane helix</keyword>
<keyword evidence="10 11" id="KW-0472">Membrane</keyword>
<keyword evidence="9" id="KW-0902">Two-component regulatory system</keyword>
<evidence type="ECO:0000256" key="1">
    <source>
        <dbReference type="ARBA" id="ARBA00000085"/>
    </source>
</evidence>
<keyword evidence="14" id="KW-1185">Reference proteome</keyword>
<evidence type="ECO:0000313" key="13">
    <source>
        <dbReference type="EMBL" id="TYC49044.1"/>
    </source>
</evidence>
<dbReference type="SMART" id="SM00387">
    <property type="entry name" value="HATPase_c"/>
    <property type="match status" value="1"/>
</dbReference>
<evidence type="ECO:0000256" key="8">
    <source>
        <dbReference type="ARBA" id="ARBA00022989"/>
    </source>
</evidence>
<dbReference type="InterPro" id="IPR005467">
    <property type="entry name" value="His_kinase_dom"/>
</dbReference>
<organism evidence="13 14">
    <name type="scientific">Weissella muntiaci</name>
    <dbReference type="NCBI Taxonomy" id="2508881"/>
    <lineage>
        <taxon>Bacteria</taxon>
        <taxon>Bacillati</taxon>
        <taxon>Bacillota</taxon>
        <taxon>Bacilli</taxon>
        <taxon>Lactobacillales</taxon>
        <taxon>Lactobacillaceae</taxon>
        <taxon>Weissella</taxon>
    </lineage>
</organism>
<dbReference type="OrthoDB" id="9780487at2"/>
<evidence type="ECO:0000256" key="3">
    <source>
        <dbReference type="ARBA" id="ARBA00012438"/>
    </source>
</evidence>
<keyword evidence="5" id="KW-0808">Transferase</keyword>
<comment type="caution">
    <text evidence="13">The sequence shown here is derived from an EMBL/GenBank/DDBJ whole genome shotgun (WGS) entry which is preliminary data.</text>
</comment>
<feature type="transmembrane region" description="Helical" evidence="11">
    <location>
        <begin position="12"/>
        <end position="31"/>
    </location>
</feature>
<reference evidence="13 14" key="1">
    <citation type="submission" date="2019-01" db="EMBL/GenBank/DDBJ databases">
        <title>Weissella sp. nov., a novel lactic acid bacterium isolated from animal feces.</title>
        <authorList>
            <person name="Wang L.-T."/>
        </authorList>
    </citation>
    <scope>NUCLEOTIDE SEQUENCE [LARGE SCALE GENOMIC DNA]</scope>
    <source>
        <strain evidence="13 14">8H-2</strain>
    </source>
</reference>
<dbReference type="EC" id="2.7.13.3" evidence="3"/>
<evidence type="ECO:0000256" key="11">
    <source>
        <dbReference type="SAM" id="Phobius"/>
    </source>
</evidence>
<evidence type="ECO:0000256" key="9">
    <source>
        <dbReference type="ARBA" id="ARBA00023012"/>
    </source>
</evidence>
<feature type="transmembrane region" description="Helical" evidence="11">
    <location>
        <begin position="37"/>
        <end position="58"/>
    </location>
</feature>
<dbReference type="InterPro" id="IPR036890">
    <property type="entry name" value="HATPase_C_sf"/>
</dbReference>
<protein>
    <recommendedName>
        <fullName evidence="3">histidine kinase</fullName>
        <ecNumber evidence="3">2.7.13.3</ecNumber>
    </recommendedName>
</protein>
<comment type="catalytic activity">
    <reaction evidence="1">
        <text>ATP + protein L-histidine = ADP + protein N-phospho-L-histidine.</text>
        <dbReference type="EC" id="2.7.13.3"/>
    </reaction>
</comment>
<keyword evidence="6 11" id="KW-0812">Transmembrane</keyword>